<dbReference type="OrthoDB" id="5305647at2759"/>
<dbReference type="PANTHER" id="PTHR46179">
    <property type="entry name" value="ZINC FINGER PROTEIN"/>
    <property type="match status" value="1"/>
</dbReference>
<evidence type="ECO:0000313" key="4">
    <source>
        <dbReference type="Proteomes" id="UP001146351"/>
    </source>
</evidence>
<gene>
    <name evidence="3" type="ORF">N7492_008458</name>
</gene>
<name>A0A9W9HT41_9EURO</name>
<dbReference type="GO" id="GO:0006357">
    <property type="term" value="P:regulation of transcription by RNA polymerase II"/>
    <property type="evidence" value="ECO:0007669"/>
    <property type="project" value="TreeGrafter"/>
</dbReference>
<keyword evidence="1" id="KW-0175">Coiled coil</keyword>
<feature type="domain" description="C2H2-type" evidence="2">
    <location>
        <begin position="101"/>
        <end position="130"/>
    </location>
</feature>
<dbReference type="InterPro" id="IPR013087">
    <property type="entry name" value="Znf_C2H2_type"/>
</dbReference>
<evidence type="ECO:0000313" key="3">
    <source>
        <dbReference type="EMBL" id="KAJ5155655.1"/>
    </source>
</evidence>
<feature type="domain" description="C2H2-type" evidence="2">
    <location>
        <begin position="64"/>
        <end position="91"/>
    </location>
</feature>
<reference evidence="3" key="2">
    <citation type="journal article" date="2023" name="IMA Fungus">
        <title>Comparative genomic study of the Penicillium genus elucidates a diverse pangenome and 15 lateral gene transfer events.</title>
        <authorList>
            <person name="Petersen C."/>
            <person name="Sorensen T."/>
            <person name="Nielsen M.R."/>
            <person name="Sondergaard T.E."/>
            <person name="Sorensen J.L."/>
            <person name="Fitzpatrick D.A."/>
            <person name="Frisvad J.C."/>
            <person name="Nielsen K.L."/>
        </authorList>
    </citation>
    <scope>NUCLEOTIDE SEQUENCE</scope>
    <source>
        <strain evidence="3">IBT 21917</strain>
    </source>
</reference>
<keyword evidence="4" id="KW-1185">Reference proteome</keyword>
<dbReference type="EMBL" id="JAPQKO010000006">
    <property type="protein sequence ID" value="KAJ5155655.1"/>
    <property type="molecule type" value="Genomic_DNA"/>
</dbReference>
<comment type="caution">
    <text evidence="3">The sequence shown here is derived from an EMBL/GenBank/DDBJ whole genome shotgun (WGS) entry which is preliminary data.</text>
</comment>
<dbReference type="AlphaFoldDB" id="A0A9W9HT41"/>
<evidence type="ECO:0000256" key="1">
    <source>
        <dbReference type="SAM" id="Coils"/>
    </source>
</evidence>
<dbReference type="GO" id="GO:0005634">
    <property type="term" value="C:nucleus"/>
    <property type="evidence" value="ECO:0007669"/>
    <property type="project" value="TreeGrafter"/>
</dbReference>
<organism evidence="3 4">
    <name type="scientific">Penicillium capsulatum</name>
    <dbReference type="NCBI Taxonomy" id="69766"/>
    <lineage>
        <taxon>Eukaryota</taxon>
        <taxon>Fungi</taxon>
        <taxon>Dikarya</taxon>
        <taxon>Ascomycota</taxon>
        <taxon>Pezizomycotina</taxon>
        <taxon>Eurotiomycetes</taxon>
        <taxon>Eurotiomycetidae</taxon>
        <taxon>Eurotiales</taxon>
        <taxon>Aspergillaceae</taxon>
        <taxon>Penicillium</taxon>
    </lineage>
</organism>
<evidence type="ECO:0000259" key="2">
    <source>
        <dbReference type="SMART" id="SM00355"/>
    </source>
</evidence>
<feature type="domain" description="C2H2-type" evidence="2">
    <location>
        <begin position="33"/>
        <end position="60"/>
    </location>
</feature>
<dbReference type="Gene3D" id="3.30.160.60">
    <property type="entry name" value="Classic Zinc Finger"/>
    <property type="match status" value="1"/>
</dbReference>
<dbReference type="Pfam" id="PF26176">
    <property type="entry name" value="zf_C2H2_17_2"/>
    <property type="match status" value="1"/>
</dbReference>
<dbReference type="PANTHER" id="PTHR46179:SF24">
    <property type="entry name" value="C2H2-TYPE DOMAIN-CONTAINING PROTEIN"/>
    <property type="match status" value="1"/>
</dbReference>
<sequence length="332" mass="37824">MNEQPTTNYMVGKRPRLSIRRAGDPPKNNEGQIYCDHSDCRMAPPTFCRPSEWNKHMDRHYRPYKCNEPGCVMNRGFTYAGGLLRHQREVHKKHADVKKLLMCPYGDCNRSTGNGFARRENLHEHLRRRHRHTNNGGSRFVDASEWDGAKCLPAGRIRRRHDSPNGDRSELRNEVERLRHEVENKGRRLEELERMIVSLQQPIPQLPQLQYKPEPIEQTVSVSQAAVPPEAPTVKDFTADEGKDPGRIAGELKDQARIALEAHTRCFTTALGIAKTGAVKQATDDFVFGVPRSSTAALRSPHPEGSVRKICLLLGQYLEALMEMIQQARVWP</sequence>
<feature type="coiled-coil region" evidence="1">
    <location>
        <begin position="168"/>
        <end position="195"/>
    </location>
</feature>
<dbReference type="InterPro" id="IPR059095">
    <property type="entry name" value="Znf_C2H2_17_2nd"/>
</dbReference>
<reference evidence="3" key="1">
    <citation type="submission" date="2022-11" db="EMBL/GenBank/DDBJ databases">
        <authorList>
            <person name="Petersen C."/>
        </authorList>
    </citation>
    <scope>NUCLEOTIDE SEQUENCE</scope>
    <source>
        <strain evidence="3">IBT 21917</strain>
    </source>
</reference>
<accession>A0A9W9HT41</accession>
<dbReference type="Pfam" id="PF26177">
    <property type="entry name" value="zf_C2H2_17_1st"/>
    <property type="match status" value="1"/>
</dbReference>
<protein>
    <recommendedName>
        <fullName evidence="2">C2H2-type domain-containing protein</fullName>
    </recommendedName>
</protein>
<dbReference type="InterPro" id="IPR051061">
    <property type="entry name" value="Zinc_finger_trans_reg"/>
</dbReference>
<dbReference type="SMART" id="SM00355">
    <property type="entry name" value="ZnF_C2H2"/>
    <property type="match status" value="3"/>
</dbReference>
<dbReference type="Proteomes" id="UP001146351">
    <property type="component" value="Unassembled WGS sequence"/>
</dbReference>
<dbReference type="InterPro" id="IPR059009">
    <property type="entry name" value="Znf_C2H2_17_1st"/>
</dbReference>
<proteinExistence type="predicted"/>